<protein>
    <submittedName>
        <fullName evidence="2">Transcriptional regulator with XRE-family HTH domain</fullName>
    </submittedName>
</protein>
<evidence type="ECO:0000313" key="2">
    <source>
        <dbReference type="EMBL" id="MBB4944455.1"/>
    </source>
</evidence>
<dbReference type="SUPFAM" id="SSF47413">
    <property type="entry name" value="lambda repressor-like DNA-binding domains"/>
    <property type="match status" value="1"/>
</dbReference>
<comment type="caution">
    <text evidence="2">The sequence shown here is derived from an EMBL/GenBank/DDBJ whole genome shotgun (WGS) entry which is preliminary data.</text>
</comment>
<dbReference type="InterPro" id="IPR010982">
    <property type="entry name" value="Lambda_DNA-bd_dom_sf"/>
</dbReference>
<dbReference type="AlphaFoldDB" id="A0A7W7S5V9"/>
<reference evidence="2 3" key="1">
    <citation type="submission" date="2020-08" db="EMBL/GenBank/DDBJ databases">
        <title>Sequencing the genomes of 1000 actinobacteria strains.</title>
        <authorList>
            <person name="Klenk H.-P."/>
        </authorList>
    </citation>
    <scope>NUCLEOTIDE SEQUENCE [LARGE SCALE GENOMIC DNA]</scope>
    <source>
        <strain evidence="2 3">DSM 43023</strain>
    </source>
</reference>
<dbReference type="RefSeq" id="WP_184760275.1">
    <property type="nucleotide sequence ID" value="NZ_BAABEK010000023.1"/>
</dbReference>
<name>A0A7W7S5V9_9ACTN</name>
<accession>A0A7W7S5V9</accession>
<evidence type="ECO:0000313" key="3">
    <source>
        <dbReference type="Proteomes" id="UP000534286"/>
    </source>
</evidence>
<dbReference type="Gene3D" id="1.10.260.40">
    <property type="entry name" value="lambda repressor-like DNA-binding domains"/>
    <property type="match status" value="1"/>
</dbReference>
<sequence length="148" mass="15942">MDHVELGRLLRSRRAALGRTVATVAADAGLSMPYVANLENGRGNPTVSALDRLADALGTRLTVTFSGPGTGHTGAVAPASLTRFAQTRYFRREVSRLETLLGDDSQTVRTRLLDALAAVAHALGRDLHEHDWRRLLDAVILVLAHPAD</sequence>
<organism evidence="2 3">
    <name type="scientific">Streptosporangium album</name>
    <dbReference type="NCBI Taxonomy" id="47479"/>
    <lineage>
        <taxon>Bacteria</taxon>
        <taxon>Bacillati</taxon>
        <taxon>Actinomycetota</taxon>
        <taxon>Actinomycetes</taxon>
        <taxon>Streptosporangiales</taxon>
        <taxon>Streptosporangiaceae</taxon>
        <taxon>Streptosporangium</taxon>
    </lineage>
</organism>
<dbReference type="SMART" id="SM00530">
    <property type="entry name" value="HTH_XRE"/>
    <property type="match status" value="1"/>
</dbReference>
<dbReference type="CDD" id="cd00093">
    <property type="entry name" value="HTH_XRE"/>
    <property type="match status" value="1"/>
</dbReference>
<dbReference type="Pfam" id="PF13560">
    <property type="entry name" value="HTH_31"/>
    <property type="match status" value="1"/>
</dbReference>
<evidence type="ECO:0000259" key="1">
    <source>
        <dbReference type="PROSITE" id="PS50943"/>
    </source>
</evidence>
<gene>
    <name evidence="2" type="ORF">FHR32_008861</name>
</gene>
<dbReference type="GO" id="GO:0003677">
    <property type="term" value="F:DNA binding"/>
    <property type="evidence" value="ECO:0007669"/>
    <property type="project" value="InterPro"/>
</dbReference>
<feature type="domain" description="HTH cro/C1-type" evidence="1">
    <location>
        <begin position="10"/>
        <end position="66"/>
    </location>
</feature>
<dbReference type="InterPro" id="IPR001387">
    <property type="entry name" value="Cro/C1-type_HTH"/>
</dbReference>
<proteinExistence type="predicted"/>
<dbReference type="PROSITE" id="PS50943">
    <property type="entry name" value="HTH_CROC1"/>
    <property type="match status" value="1"/>
</dbReference>
<dbReference type="Proteomes" id="UP000534286">
    <property type="component" value="Unassembled WGS sequence"/>
</dbReference>
<dbReference type="EMBL" id="JACHJU010000013">
    <property type="protein sequence ID" value="MBB4944455.1"/>
    <property type="molecule type" value="Genomic_DNA"/>
</dbReference>
<keyword evidence="3" id="KW-1185">Reference proteome</keyword>